<evidence type="ECO:0000256" key="1">
    <source>
        <dbReference type="ARBA" id="ARBA00022857"/>
    </source>
</evidence>
<comment type="caution">
    <text evidence="3">The sequence shown here is derived from an EMBL/GenBank/DDBJ whole genome shotgun (WGS) entry which is preliminary data.</text>
</comment>
<dbReference type="GO" id="GO:0005737">
    <property type="term" value="C:cytoplasm"/>
    <property type="evidence" value="ECO:0007669"/>
    <property type="project" value="TreeGrafter"/>
</dbReference>
<dbReference type="Gene3D" id="3.40.50.720">
    <property type="entry name" value="NAD(P)-binding Rossmann-like Domain"/>
    <property type="match status" value="1"/>
</dbReference>
<dbReference type="AlphaFoldDB" id="A0A8X7BWY5"/>
<dbReference type="InterPro" id="IPR002347">
    <property type="entry name" value="SDR_fam"/>
</dbReference>
<dbReference type="OrthoDB" id="6428060at2759"/>
<dbReference type="EMBL" id="BMAV01004984">
    <property type="protein sequence ID" value="GFY45692.1"/>
    <property type="molecule type" value="Genomic_DNA"/>
</dbReference>
<dbReference type="InterPro" id="IPR051468">
    <property type="entry name" value="Fungal_SecMetab_SDRs"/>
</dbReference>
<evidence type="ECO:0008006" key="5">
    <source>
        <dbReference type="Google" id="ProtNLM"/>
    </source>
</evidence>
<name>A0A8X7BWY5_9ARAC</name>
<keyword evidence="1" id="KW-0521">NADP</keyword>
<organism evidence="3 4">
    <name type="scientific">Trichonephila inaurata madagascariensis</name>
    <dbReference type="NCBI Taxonomy" id="2747483"/>
    <lineage>
        <taxon>Eukaryota</taxon>
        <taxon>Metazoa</taxon>
        <taxon>Ecdysozoa</taxon>
        <taxon>Arthropoda</taxon>
        <taxon>Chelicerata</taxon>
        <taxon>Arachnida</taxon>
        <taxon>Araneae</taxon>
        <taxon>Araneomorphae</taxon>
        <taxon>Entelegynae</taxon>
        <taxon>Araneoidea</taxon>
        <taxon>Nephilidae</taxon>
        <taxon>Trichonephila</taxon>
        <taxon>Trichonephila inaurata</taxon>
    </lineage>
</organism>
<evidence type="ECO:0000313" key="4">
    <source>
        <dbReference type="Proteomes" id="UP000886998"/>
    </source>
</evidence>
<evidence type="ECO:0000256" key="2">
    <source>
        <dbReference type="ARBA" id="ARBA00023002"/>
    </source>
</evidence>
<dbReference type="PRINTS" id="PR00081">
    <property type="entry name" value="GDHRDH"/>
</dbReference>
<gene>
    <name evidence="3" type="primary">AVEN_209667_1</name>
    <name evidence="3" type="ORF">TNIN_67171</name>
</gene>
<dbReference type="PANTHER" id="PTHR43544">
    <property type="entry name" value="SHORT-CHAIN DEHYDROGENASE/REDUCTASE"/>
    <property type="match status" value="1"/>
</dbReference>
<proteinExistence type="predicted"/>
<dbReference type="SUPFAM" id="SSF51735">
    <property type="entry name" value="NAD(P)-binding Rossmann-fold domains"/>
    <property type="match status" value="1"/>
</dbReference>
<keyword evidence="4" id="KW-1185">Reference proteome</keyword>
<evidence type="ECO:0000313" key="3">
    <source>
        <dbReference type="EMBL" id="GFY45692.1"/>
    </source>
</evidence>
<accession>A0A8X7BWY5</accession>
<keyword evidence="2" id="KW-0560">Oxidoreductase</keyword>
<dbReference type="Proteomes" id="UP000886998">
    <property type="component" value="Unassembled WGS sequence"/>
</dbReference>
<dbReference type="Pfam" id="PF00106">
    <property type="entry name" value="adh_short"/>
    <property type="match status" value="1"/>
</dbReference>
<dbReference type="CDD" id="cd05325">
    <property type="entry name" value="carb_red_sniffer_like_SDR_c"/>
    <property type="match status" value="1"/>
</dbReference>
<protein>
    <recommendedName>
        <fullName evidence="5">C-factor</fullName>
    </recommendedName>
</protein>
<sequence>MEVESVLVTGANRGIGLEFVRQLIRLATPPKFVFATYRNESSIKDLESIRDGAKDSVVILIKMDVTSCGYKKALQSLDKVGKNPNFPTTMLVRQTGGIWAEETFTHFHTNTVGPFMVLEEFLPLLKKAADRSEGTKMSVSRSAVVNISAGNGSITTATFDFPVIHAAVGYRVSKAASNMAMRMIAPALTKSGILDIQMCPGWVKTDMGSPAAELECSDSIAAMLKTMEGLNESHQGAFIDRNGEPIPF</sequence>
<reference evidence="3" key="1">
    <citation type="submission" date="2020-08" db="EMBL/GenBank/DDBJ databases">
        <title>Multicomponent nature underlies the extraordinary mechanical properties of spider dragline silk.</title>
        <authorList>
            <person name="Kono N."/>
            <person name="Nakamura H."/>
            <person name="Mori M."/>
            <person name="Yoshida Y."/>
            <person name="Ohtoshi R."/>
            <person name="Malay A.D."/>
            <person name="Moran D.A.P."/>
            <person name="Tomita M."/>
            <person name="Numata K."/>
            <person name="Arakawa K."/>
        </authorList>
    </citation>
    <scope>NUCLEOTIDE SEQUENCE</scope>
</reference>
<dbReference type="GO" id="GO:0016491">
    <property type="term" value="F:oxidoreductase activity"/>
    <property type="evidence" value="ECO:0007669"/>
    <property type="project" value="UniProtKB-KW"/>
</dbReference>
<dbReference type="InterPro" id="IPR036291">
    <property type="entry name" value="NAD(P)-bd_dom_sf"/>
</dbReference>
<dbReference type="PANTHER" id="PTHR43544:SF7">
    <property type="entry name" value="NADB-LER2"/>
    <property type="match status" value="1"/>
</dbReference>